<evidence type="ECO:0000256" key="1">
    <source>
        <dbReference type="ARBA" id="ARBA00004479"/>
    </source>
</evidence>
<dbReference type="EMBL" id="JAULJE010000028">
    <property type="protein sequence ID" value="KAK1327463.1"/>
    <property type="molecule type" value="Genomic_DNA"/>
</dbReference>
<evidence type="ECO:0000256" key="6">
    <source>
        <dbReference type="ARBA" id="ARBA00023136"/>
    </source>
</evidence>
<dbReference type="SUPFAM" id="SSF54452">
    <property type="entry name" value="MHC antigen-recognition domain"/>
    <property type="match status" value="1"/>
</dbReference>
<dbReference type="Gene3D" id="3.10.320.10">
    <property type="entry name" value="Class II Histocompatibility Antigen, M Beta Chain, Chain B, domain 1"/>
    <property type="match status" value="1"/>
</dbReference>
<evidence type="ECO:0000256" key="8">
    <source>
        <dbReference type="ARBA" id="ARBA00023182"/>
    </source>
</evidence>
<evidence type="ECO:0000256" key="2">
    <source>
        <dbReference type="ARBA" id="ARBA00022692"/>
    </source>
</evidence>
<dbReference type="InterPro" id="IPR050160">
    <property type="entry name" value="MHC/Immunoglobulin"/>
</dbReference>
<keyword evidence="2" id="KW-0812">Transmembrane</keyword>
<dbReference type="FunFam" id="3.10.320.10:FF:000001">
    <property type="entry name" value="HLA class II histocompatibility antigen, DRB1-1 beta chain"/>
    <property type="match status" value="1"/>
</dbReference>
<feature type="chain" id="PRO_5041295750" description="MHC class II beta chain N-terminal domain-containing protein" evidence="10">
    <location>
        <begin position="33"/>
        <end position="169"/>
    </location>
</feature>
<dbReference type="InterPro" id="IPR000353">
    <property type="entry name" value="MHC_II_b_N"/>
</dbReference>
<keyword evidence="10" id="KW-0732">Signal</keyword>
<dbReference type="Proteomes" id="UP001177744">
    <property type="component" value="Unassembled WGS sequence"/>
</dbReference>
<protein>
    <recommendedName>
        <fullName evidence="11">MHC class II beta chain N-terminal domain-containing protein</fullName>
    </recommendedName>
</protein>
<feature type="region of interest" description="Disordered" evidence="9">
    <location>
        <begin position="125"/>
        <end position="169"/>
    </location>
</feature>
<keyword evidence="7" id="KW-0325">Glycoprotein</keyword>
<comment type="caution">
    <text evidence="12">The sequence shown here is derived from an EMBL/GenBank/DDBJ whole genome shotgun (WGS) entry which is preliminary data.</text>
</comment>
<dbReference type="SMART" id="SM00921">
    <property type="entry name" value="MHC_II_beta"/>
    <property type="match status" value="1"/>
</dbReference>
<dbReference type="AlphaFoldDB" id="A0AA40LDF5"/>
<feature type="domain" description="MHC class II beta chain N-terminal" evidence="11">
    <location>
        <begin position="45"/>
        <end position="119"/>
    </location>
</feature>
<keyword evidence="3" id="KW-0391">Immunity</keyword>
<dbReference type="InterPro" id="IPR014745">
    <property type="entry name" value="MHC_II_a/b_N"/>
</dbReference>
<sequence length="169" mass="18909">MSGKPALRPPRGPWAAAVMVWLVALRAPVAEGRDAPRDFVLQYKALCYFTNGTERVRFLVRFIYNQEEYMRYDSEVGEFRAMTPLGRPTAQYKNSQKDLLERNRAYVDTLCRHNYPIGEARTLHQRGEHPVRPPPPDQSSALGGAASGTQLPPLKGQGVQKGGRDRGGD</sequence>
<dbReference type="PANTHER" id="PTHR19944">
    <property type="entry name" value="MHC CLASS II-RELATED"/>
    <property type="match status" value="1"/>
</dbReference>
<evidence type="ECO:0000313" key="12">
    <source>
        <dbReference type="EMBL" id="KAK1327463.1"/>
    </source>
</evidence>
<evidence type="ECO:0000256" key="7">
    <source>
        <dbReference type="ARBA" id="ARBA00023180"/>
    </source>
</evidence>
<evidence type="ECO:0000313" key="13">
    <source>
        <dbReference type="Proteomes" id="UP001177744"/>
    </source>
</evidence>
<dbReference type="PANTHER" id="PTHR19944:SF101">
    <property type="entry name" value="HLA CLASS II HISTOCOMPATIBILITY ANTIGEN, DQ BETA 1 CHAIN"/>
    <property type="match status" value="1"/>
</dbReference>
<evidence type="ECO:0000256" key="4">
    <source>
        <dbReference type="ARBA" id="ARBA00022989"/>
    </source>
</evidence>
<comment type="subcellular location">
    <subcellularLocation>
        <location evidence="1">Membrane</location>
        <topology evidence="1">Single-pass type I membrane protein</topology>
    </subcellularLocation>
</comment>
<name>A0AA40LDF5_CNENI</name>
<dbReference type="Pfam" id="PF00969">
    <property type="entry name" value="MHC_II_beta"/>
    <property type="match status" value="1"/>
</dbReference>
<keyword evidence="5" id="KW-1064">Adaptive immunity</keyword>
<keyword evidence="8" id="KW-0491">MHC II</keyword>
<gene>
    <name evidence="12" type="ORF">QTO34_012965</name>
</gene>
<evidence type="ECO:0000256" key="5">
    <source>
        <dbReference type="ARBA" id="ARBA00023130"/>
    </source>
</evidence>
<accession>A0AA40LDF5</accession>
<evidence type="ECO:0000256" key="9">
    <source>
        <dbReference type="SAM" id="MobiDB-lite"/>
    </source>
</evidence>
<keyword evidence="4" id="KW-1133">Transmembrane helix</keyword>
<dbReference type="InterPro" id="IPR011162">
    <property type="entry name" value="MHC_I/II-like_Ag-recog"/>
</dbReference>
<dbReference type="GO" id="GO:0002504">
    <property type="term" value="P:antigen processing and presentation of peptide or polysaccharide antigen via MHC class II"/>
    <property type="evidence" value="ECO:0007669"/>
    <property type="project" value="UniProtKB-KW"/>
</dbReference>
<keyword evidence="13" id="KW-1185">Reference proteome</keyword>
<feature type="signal peptide" evidence="10">
    <location>
        <begin position="1"/>
        <end position="32"/>
    </location>
</feature>
<proteinExistence type="predicted"/>
<evidence type="ECO:0000256" key="10">
    <source>
        <dbReference type="SAM" id="SignalP"/>
    </source>
</evidence>
<evidence type="ECO:0000256" key="3">
    <source>
        <dbReference type="ARBA" id="ARBA00022859"/>
    </source>
</evidence>
<keyword evidence="6" id="KW-0472">Membrane</keyword>
<dbReference type="GO" id="GO:0002250">
    <property type="term" value="P:adaptive immune response"/>
    <property type="evidence" value="ECO:0007669"/>
    <property type="project" value="UniProtKB-KW"/>
</dbReference>
<evidence type="ECO:0000259" key="11">
    <source>
        <dbReference type="SMART" id="SM00921"/>
    </source>
</evidence>
<reference evidence="12" key="1">
    <citation type="submission" date="2023-06" db="EMBL/GenBank/DDBJ databases">
        <title>Reference genome for the Northern bat (Eptesicus nilssonii), a most northern bat species.</title>
        <authorList>
            <person name="Laine V.N."/>
            <person name="Pulliainen A.T."/>
            <person name="Lilley T.M."/>
        </authorList>
    </citation>
    <scope>NUCLEOTIDE SEQUENCE</scope>
    <source>
        <strain evidence="12">BLF_Eptnil</strain>
        <tissue evidence="12">Kidney</tissue>
    </source>
</reference>
<dbReference type="GO" id="GO:0042613">
    <property type="term" value="C:MHC class II protein complex"/>
    <property type="evidence" value="ECO:0007669"/>
    <property type="project" value="UniProtKB-KW"/>
</dbReference>
<organism evidence="12 13">
    <name type="scientific">Cnephaeus nilssonii</name>
    <name type="common">Northern bat</name>
    <name type="synonym">Eptesicus nilssonii</name>
    <dbReference type="NCBI Taxonomy" id="3371016"/>
    <lineage>
        <taxon>Eukaryota</taxon>
        <taxon>Metazoa</taxon>
        <taxon>Chordata</taxon>
        <taxon>Craniata</taxon>
        <taxon>Vertebrata</taxon>
        <taxon>Euteleostomi</taxon>
        <taxon>Mammalia</taxon>
        <taxon>Eutheria</taxon>
        <taxon>Laurasiatheria</taxon>
        <taxon>Chiroptera</taxon>
        <taxon>Yangochiroptera</taxon>
        <taxon>Vespertilionidae</taxon>
        <taxon>Cnephaeus</taxon>
    </lineage>
</organism>